<evidence type="ECO:0000256" key="4">
    <source>
        <dbReference type="ARBA" id="ARBA00022827"/>
    </source>
</evidence>
<keyword evidence="5" id="KW-0560">Oxidoreductase</keyword>
<keyword evidence="4" id="KW-0274">FAD</keyword>
<comment type="cofactor">
    <cofactor evidence="1">
        <name>FAD</name>
        <dbReference type="ChEBI" id="CHEBI:57692"/>
    </cofactor>
</comment>
<name>A0A5B7IMN3_PORTR</name>
<dbReference type="OrthoDB" id="424974at2759"/>
<keyword evidence="8" id="KW-1185">Reference proteome</keyword>
<evidence type="ECO:0000256" key="1">
    <source>
        <dbReference type="ARBA" id="ARBA00001974"/>
    </source>
</evidence>
<dbReference type="InterPro" id="IPR045170">
    <property type="entry name" value="MTOX"/>
</dbReference>
<dbReference type="GO" id="GO:0033514">
    <property type="term" value="P:L-lysine catabolic process to acetyl-CoA via L-pipecolate"/>
    <property type="evidence" value="ECO:0007669"/>
    <property type="project" value="TreeGrafter"/>
</dbReference>
<dbReference type="PANTHER" id="PTHR10961:SF46">
    <property type="entry name" value="PEROXISOMAL SARCOSINE OXIDASE"/>
    <property type="match status" value="1"/>
</dbReference>
<dbReference type="AlphaFoldDB" id="A0A5B7IMN3"/>
<dbReference type="Proteomes" id="UP000324222">
    <property type="component" value="Unassembled WGS sequence"/>
</dbReference>
<comment type="similarity">
    <text evidence="2">Belongs to the MSOX/MTOX family.</text>
</comment>
<dbReference type="InterPro" id="IPR036188">
    <property type="entry name" value="FAD/NAD-bd_sf"/>
</dbReference>
<dbReference type="InterPro" id="IPR006076">
    <property type="entry name" value="FAD-dep_OxRdtase"/>
</dbReference>
<dbReference type="Gene3D" id="3.50.50.60">
    <property type="entry name" value="FAD/NAD(P)-binding domain"/>
    <property type="match status" value="1"/>
</dbReference>
<dbReference type="GO" id="GO:0050660">
    <property type="term" value="F:flavin adenine dinucleotide binding"/>
    <property type="evidence" value="ECO:0007669"/>
    <property type="project" value="InterPro"/>
</dbReference>
<evidence type="ECO:0000256" key="5">
    <source>
        <dbReference type="ARBA" id="ARBA00023002"/>
    </source>
</evidence>
<protein>
    <submittedName>
        <fullName evidence="7">Peroxisomal sarcosine oxidase</fullName>
    </submittedName>
</protein>
<dbReference type="GO" id="GO:0005777">
    <property type="term" value="C:peroxisome"/>
    <property type="evidence" value="ECO:0007669"/>
    <property type="project" value="TreeGrafter"/>
</dbReference>
<evidence type="ECO:0000256" key="2">
    <source>
        <dbReference type="ARBA" id="ARBA00010989"/>
    </source>
</evidence>
<dbReference type="EMBL" id="VSRR010061974">
    <property type="protein sequence ID" value="MPC83249.1"/>
    <property type="molecule type" value="Genomic_DNA"/>
</dbReference>
<keyword evidence="3" id="KW-0285">Flavoprotein</keyword>
<evidence type="ECO:0000256" key="3">
    <source>
        <dbReference type="ARBA" id="ARBA00022630"/>
    </source>
</evidence>
<proteinExistence type="inferred from homology"/>
<dbReference type="Pfam" id="PF01266">
    <property type="entry name" value="DAO"/>
    <property type="match status" value="1"/>
</dbReference>
<accession>A0A5B7IMN3</accession>
<evidence type="ECO:0000259" key="6">
    <source>
        <dbReference type="Pfam" id="PF01266"/>
    </source>
</evidence>
<dbReference type="GO" id="GO:0008115">
    <property type="term" value="F:sarcosine oxidase activity"/>
    <property type="evidence" value="ECO:0007669"/>
    <property type="project" value="TreeGrafter"/>
</dbReference>
<sequence length="111" mass="12279">MELGGEKPVWLTPAQTNAKYSTRFTDDFMVFEDTTAGVMRADRCIAAVQKLYREAGGRVLDGWPVTKVEAGRPWLKLKGPRGEVQARALVLCAGPWTASLLESFGVRLPLR</sequence>
<gene>
    <name evidence="7" type="primary">Pipox</name>
    <name evidence="7" type="ORF">E2C01_077954</name>
</gene>
<evidence type="ECO:0000313" key="8">
    <source>
        <dbReference type="Proteomes" id="UP000324222"/>
    </source>
</evidence>
<dbReference type="GO" id="GO:0050031">
    <property type="term" value="F:L-pipecolate oxidase activity"/>
    <property type="evidence" value="ECO:0007669"/>
    <property type="project" value="TreeGrafter"/>
</dbReference>
<comment type="caution">
    <text evidence="7">The sequence shown here is derived from an EMBL/GenBank/DDBJ whole genome shotgun (WGS) entry which is preliminary data.</text>
</comment>
<dbReference type="PANTHER" id="PTHR10961">
    <property type="entry name" value="PEROXISOMAL SARCOSINE OXIDASE"/>
    <property type="match status" value="1"/>
</dbReference>
<dbReference type="SUPFAM" id="SSF51905">
    <property type="entry name" value="FAD/NAD(P)-binding domain"/>
    <property type="match status" value="1"/>
</dbReference>
<reference evidence="7 8" key="1">
    <citation type="submission" date="2019-05" db="EMBL/GenBank/DDBJ databases">
        <title>Another draft genome of Portunus trituberculatus and its Hox gene families provides insights of decapod evolution.</title>
        <authorList>
            <person name="Jeong J.-H."/>
            <person name="Song I."/>
            <person name="Kim S."/>
            <person name="Choi T."/>
            <person name="Kim D."/>
            <person name="Ryu S."/>
            <person name="Kim W."/>
        </authorList>
    </citation>
    <scope>NUCLEOTIDE SEQUENCE [LARGE SCALE GENOMIC DNA]</scope>
    <source>
        <tissue evidence="7">Muscle</tissue>
    </source>
</reference>
<evidence type="ECO:0000313" key="7">
    <source>
        <dbReference type="EMBL" id="MPC83249.1"/>
    </source>
</evidence>
<dbReference type="Gene3D" id="3.30.9.10">
    <property type="entry name" value="D-Amino Acid Oxidase, subunit A, domain 2"/>
    <property type="match status" value="1"/>
</dbReference>
<feature type="domain" description="FAD dependent oxidoreductase" evidence="6">
    <location>
        <begin position="7"/>
        <end position="108"/>
    </location>
</feature>
<organism evidence="7 8">
    <name type="scientific">Portunus trituberculatus</name>
    <name type="common">Swimming crab</name>
    <name type="synonym">Neptunus trituberculatus</name>
    <dbReference type="NCBI Taxonomy" id="210409"/>
    <lineage>
        <taxon>Eukaryota</taxon>
        <taxon>Metazoa</taxon>
        <taxon>Ecdysozoa</taxon>
        <taxon>Arthropoda</taxon>
        <taxon>Crustacea</taxon>
        <taxon>Multicrustacea</taxon>
        <taxon>Malacostraca</taxon>
        <taxon>Eumalacostraca</taxon>
        <taxon>Eucarida</taxon>
        <taxon>Decapoda</taxon>
        <taxon>Pleocyemata</taxon>
        <taxon>Brachyura</taxon>
        <taxon>Eubrachyura</taxon>
        <taxon>Portunoidea</taxon>
        <taxon>Portunidae</taxon>
        <taxon>Portuninae</taxon>
        <taxon>Portunus</taxon>
    </lineage>
</organism>